<accession>A0A1M6GRV4</accession>
<sequence>MKKELIAIQGIEGSFHHQVAREYFGDKVEVSMCENFKQLAEQVAKQEVEKAVMAIENSTAGTILPNYAYLDEYGLEIIGEHYIPVSLNLMSLESESLESITEVYSHPIALLQCKTFFKQYPHIKLIEDNDTADVAKRIAEKGLKNTAAIASKTAAEIFNLQVLAENIHSQKTNTTRFLIISKKGEKANQPDKASLKIVLKHEQGSLLKALNILNIYGIDMSKIQSLPIVDEPWKYSFFIDVTFKEVSSFFKAIEDLKKVSEEHKILGIYKNQNHEARK</sequence>
<evidence type="ECO:0000256" key="1">
    <source>
        <dbReference type="ARBA" id="ARBA00004741"/>
    </source>
</evidence>
<evidence type="ECO:0000256" key="2">
    <source>
        <dbReference type="ARBA" id="ARBA00013147"/>
    </source>
</evidence>
<dbReference type="SUPFAM" id="SSF55021">
    <property type="entry name" value="ACT-like"/>
    <property type="match status" value="1"/>
</dbReference>
<dbReference type="EMBL" id="FQYY01000008">
    <property type="protein sequence ID" value="SHJ12673.1"/>
    <property type="molecule type" value="Genomic_DNA"/>
</dbReference>
<dbReference type="InterPro" id="IPR002912">
    <property type="entry name" value="ACT_dom"/>
</dbReference>
<dbReference type="PANTHER" id="PTHR21022">
    <property type="entry name" value="PREPHENATE DEHYDRATASE P PROTEIN"/>
    <property type="match status" value="1"/>
</dbReference>
<dbReference type="GO" id="GO:0004664">
    <property type="term" value="F:prephenate dehydratase activity"/>
    <property type="evidence" value="ECO:0007669"/>
    <property type="project" value="UniProtKB-EC"/>
</dbReference>
<keyword evidence="11" id="KW-1185">Reference proteome</keyword>
<evidence type="ECO:0000256" key="7">
    <source>
        <dbReference type="ARBA" id="ARBA00047848"/>
    </source>
</evidence>
<feature type="domain" description="Prephenate dehydratase" evidence="8">
    <location>
        <begin position="5"/>
        <end position="182"/>
    </location>
</feature>
<protein>
    <recommendedName>
        <fullName evidence="2">prephenate dehydratase</fullName>
        <ecNumber evidence="2">4.2.1.51</ecNumber>
    </recommendedName>
</protein>
<dbReference type="Gene3D" id="3.30.70.260">
    <property type="match status" value="1"/>
</dbReference>
<organism evidence="10 11">
    <name type="scientific">Mesonia phycicola</name>
    <dbReference type="NCBI Taxonomy" id="579105"/>
    <lineage>
        <taxon>Bacteria</taxon>
        <taxon>Pseudomonadati</taxon>
        <taxon>Bacteroidota</taxon>
        <taxon>Flavobacteriia</taxon>
        <taxon>Flavobacteriales</taxon>
        <taxon>Flavobacteriaceae</taxon>
        <taxon>Mesonia</taxon>
    </lineage>
</organism>
<dbReference type="EC" id="4.2.1.51" evidence="2"/>
<dbReference type="Proteomes" id="UP000184225">
    <property type="component" value="Unassembled WGS sequence"/>
</dbReference>
<reference evidence="10 11" key="1">
    <citation type="submission" date="2016-11" db="EMBL/GenBank/DDBJ databases">
        <authorList>
            <person name="Jaros S."/>
            <person name="Januszkiewicz K."/>
            <person name="Wedrychowicz H."/>
        </authorList>
    </citation>
    <scope>NUCLEOTIDE SEQUENCE [LARGE SCALE GENOMIC DNA]</scope>
    <source>
        <strain evidence="10 11">DSM 21425</strain>
    </source>
</reference>
<dbReference type="PANTHER" id="PTHR21022:SF19">
    <property type="entry name" value="PREPHENATE DEHYDRATASE-RELATED"/>
    <property type="match status" value="1"/>
</dbReference>
<dbReference type="InterPro" id="IPR001086">
    <property type="entry name" value="Preph_deHydtase"/>
</dbReference>
<feature type="domain" description="ACT" evidence="9">
    <location>
        <begin position="194"/>
        <end position="270"/>
    </location>
</feature>
<evidence type="ECO:0000256" key="3">
    <source>
        <dbReference type="ARBA" id="ARBA00022605"/>
    </source>
</evidence>
<dbReference type="CDD" id="cd04905">
    <property type="entry name" value="ACT_CM-PDT"/>
    <property type="match status" value="1"/>
</dbReference>
<dbReference type="CDD" id="cd13631">
    <property type="entry name" value="PBP2_Ct-PDT_like"/>
    <property type="match status" value="1"/>
</dbReference>
<evidence type="ECO:0000259" key="8">
    <source>
        <dbReference type="PROSITE" id="PS51171"/>
    </source>
</evidence>
<evidence type="ECO:0000259" key="9">
    <source>
        <dbReference type="PROSITE" id="PS51671"/>
    </source>
</evidence>
<gene>
    <name evidence="10" type="ORF">SAMN04488096_108189</name>
</gene>
<comment type="catalytic activity">
    <reaction evidence="7">
        <text>prephenate + H(+) = 3-phenylpyruvate + CO2 + H2O</text>
        <dbReference type="Rhea" id="RHEA:21648"/>
        <dbReference type="ChEBI" id="CHEBI:15377"/>
        <dbReference type="ChEBI" id="CHEBI:15378"/>
        <dbReference type="ChEBI" id="CHEBI:16526"/>
        <dbReference type="ChEBI" id="CHEBI:18005"/>
        <dbReference type="ChEBI" id="CHEBI:29934"/>
        <dbReference type="EC" id="4.2.1.51"/>
    </reaction>
</comment>
<dbReference type="GO" id="GO:0005737">
    <property type="term" value="C:cytoplasm"/>
    <property type="evidence" value="ECO:0007669"/>
    <property type="project" value="TreeGrafter"/>
</dbReference>
<dbReference type="InterPro" id="IPR045865">
    <property type="entry name" value="ACT-like_dom_sf"/>
</dbReference>
<dbReference type="AlphaFoldDB" id="A0A1M6GRV4"/>
<dbReference type="OrthoDB" id="9802281at2"/>
<dbReference type="PROSITE" id="PS51671">
    <property type="entry name" value="ACT"/>
    <property type="match status" value="1"/>
</dbReference>
<evidence type="ECO:0000313" key="10">
    <source>
        <dbReference type="EMBL" id="SHJ12673.1"/>
    </source>
</evidence>
<evidence type="ECO:0000256" key="5">
    <source>
        <dbReference type="ARBA" id="ARBA00023222"/>
    </source>
</evidence>
<evidence type="ECO:0000256" key="6">
    <source>
        <dbReference type="ARBA" id="ARBA00023239"/>
    </source>
</evidence>
<dbReference type="RefSeq" id="WP_073152804.1">
    <property type="nucleotide sequence ID" value="NZ_FQYY01000008.1"/>
</dbReference>
<keyword evidence="3" id="KW-0028">Amino-acid biosynthesis</keyword>
<evidence type="ECO:0000313" key="11">
    <source>
        <dbReference type="Proteomes" id="UP000184225"/>
    </source>
</evidence>
<keyword evidence="5" id="KW-0584">Phenylalanine biosynthesis</keyword>
<evidence type="ECO:0000256" key="4">
    <source>
        <dbReference type="ARBA" id="ARBA00023141"/>
    </source>
</evidence>
<dbReference type="Gene3D" id="3.40.190.10">
    <property type="entry name" value="Periplasmic binding protein-like II"/>
    <property type="match status" value="2"/>
</dbReference>
<dbReference type="Pfam" id="PF00800">
    <property type="entry name" value="PDT"/>
    <property type="match status" value="1"/>
</dbReference>
<comment type="pathway">
    <text evidence="1">Amino-acid biosynthesis; L-phenylalanine biosynthesis; phenylpyruvate from prephenate: step 1/1.</text>
</comment>
<dbReference type="PROSITE" id="PS51171">
    <property type="entry name" value="PREPHENATE_DEHYDR_3"/>
    <property type="match status" value="1"/>
</dbReference>
<proteinExistence type="predicted"/>
<keyword evidence="6" id="KW-0456">Lyase</keyword>
<dbReference type="STRING" id="579105.SAMN04488096_108189"/>
<dbReference type="UniPathway" id="UPA00121">
    <property type="reaction ID" value="UER00345"/>
</dbReference>
<dbReference type="GO" id="GO:0009094">
    <property type="term" value="P:L-phenylalanine biosynthetic process"/>
    <property type="evidence" value="ECO:0007669"/>
    <property type="project" value="UniProtKB-UniPathway"/>
</dbReference>
<dbReference type="SUPFAM" id="SSF53850">
    <property type="entry name" value="Periplasmic binding protein-like II"/>
    <property type="match status" value="1"/>
</dbReference>
<keyword evidence="4" id="KW-0057">Aromatic amino acid biosynthesis</keyword>
<name>A0A1M6GRV4_9FLAO</name>